<dbReference type="InterPro" id="IPR006860">
    <property type="entry name" value="FecR"/>
</dbReference>
<name>A0ABU1MVT3_9CAUL</name>
<evidence type="ECO:0000256" key="2">
    <source>
        <dbReference type="SAM" id="Phobius"/>
    </source>
</evidence>
<feature type="region of interest" description="Disordered" evidence="1">
    <location>
        <begin position="60"/>
        <end position="84"/>
    </location>
</feature>
<reference evidence="5 6" key="1">
    <citation type="submission" date="2023-07" db="EMBL/GenBank/DDBJ databases">
        <title>Sorghum-associated microbial communities from plants grown in Nebraska, USA.</title>
        <authorList>
            <person name="Schachtman D."/>
        </authorList>
    </citation>
    <scope>NUCLEOTIDE SEQUENCE [LARGE SCALE GENOMIC DNA]</scope>
    <source>
        <strain evidence="5 6">DS2154</strain>
    </source>
</reference>
<dbReference type="Proteomes" id="UP001262754">
    <property type="component" value="Unassembled WGS sequence"/>
</dbReference>
<dbReference type="Gene3D" id="2.60.120.1440">
    <property type="match status" value="1"/>
</dbReference>
<feature type="domain" description="FecR N-terminal" evidence="4">
    <location>
        <begin position="11"/>
        <end position="51"/>
    </location>
</feature>
<keyword evidence="2 5" id="KW-0812">Transmembrane</keyword>
<dbReference type="InterPro" id="IPR032623">
    <property type="entry name" value="FecR_N"/>
</dbReference>
<dbReference type="PANTHER" id="PTHR30273">
    <property type="entry name" value="PERIPLASMIC SIGNAL SENSOR AND SIGMA FACTOR ACTIVATOR FECR-RELATED"/>
    <property type="match status" value="1"/>
</dbReference>
<dbReference type="PIRSF" id="PIRSF018266">
    <property type="entry name" value="FecR"/>
    <property type="match status" value="1"/>
</dbReference>
<evidence type="ECO:0000256" key="1">
    <source>
        <dbReference type="SAM" id="MobiDB-lite"/>
    </source>
</evidence>
<keyword evidence="6" id="KW-1185">Reference proteome</keyword>
<organism evidence="5 6">
    <name type="scientific">Caulobacter rhizosphaerae</name>
    <dbReference type="NCBI Taxonomy" id="2010972"/>
    <lineage>
        <taxon>Bacteria</taxon>
        <taxon>Pseudomonadati</taxon>
        <taxon>Pseudomonadota</taxon>
        <taxon>Alphaproteobacteria</taxon>
        <taxon>Caulobacterales</taxon>
        <taxon>Caulobacteraceae</taxon>
        <taxon>Caulobacter</taxon>
    </lineage>
</organism>
<dbReference type="PANTHER" id="PTHR30273:SF2">
    <property type="entry name" value="PROTEIN FECR"/>
    <property type="match status" value="1"/>
</dbReference>
<keyword evidence="2" id="KW-0472">Membrane</keyword>
<evidence type="ECO:0000259" key="3">
    <source>
        <dbReference type="Pfam" id="PF04773"/>
    </source>
</evidence>
<sequence length="324" mass="35123">MTRPSTSVLEQEAAAWCARLQGDMEAADWTAFTAWLELSPRHREVYDAVETFWLELDAPGAASKPSRRPIPRRAAQGAPRRARRRGGAGLAWPLGGLAAAAVVAAILLAGATASRPADYATGPGQIRTIALDDGSRVTLGPSTHLRVRLTRKTREVELLQGASAFDVAHEPSRPFEVTAGDRRVRVLGTEFDVIRRDGGAQVTVRRGLVAVADLRGGHRARLARGQQLTHRAGAQTDAISTADPDQAFGWIQGRLYYDRAPLAEVAADFSRYGARRIQVDPGAASVRVTGVFKQDDQAAMVRRLESFAPVRARFGAHVIRLQAR</sequence>
<evidence type="ECO:0000313" key="5">
    <source>
        <dbReference type="EMBL" id="MDR6530203.1"/>
    </source>
</evidence>
<gene>
    <name evidence="5" type="ORF">J2800_000939</name>
</gene>
<dbReference type="Pfam" id="PF16220">
    <property type="entry name" value="DUF4880"/>
    <property type="match status" value="1"/>
</dbReference>
<dbReference type="EMBL" id="JAVDRL010000003">
    <property type="protein sequence ID" value="MDR6530203.1"/>
    <property type="molecule type" value="Genomic_DNA"/>
</dbReference>
<dbReference type="InterPro" id="IPR012373">
    <property type="entry name" value="Ferrdict_sens_TM"/>
</dbReference>
<feature type="transmembrane region" description="Helical" evidence="2">
    <location>
        <begin position="90"/>
        <end position="111"/>
    </location>
</feature>
<dbReference type="RefSeq" id="WP_310029571.1">
    <property type="nucleotide sequence ID" value="NZ_JAVDRL010000003.1"/>
</dbReference>
<dbReference type="Pfam" id="PF04773">
    <property type="entry name" value="FecR"/>
    <property type="match status" value="1"/>
</dbReference>
<keyword evidence="2" id="KW-1133">Transmembrane helix</keyword>
<evidence type="ECO:0000259" key="4">
    <source>
        <dbReference type="Pfam" id="PF16220"/>
    </source>
</evidence>
<comment type="caution">
    <text evidence="5">The sequence shown here is derived from an EMBL/GenBank/DDBJ whole genome shotgun (WGS) entry which is preliminary data.</text>
</comment>
<feature type="domain" description="FecR protein" evidence="3">
    <location>
        <begin position="118"/>
        <end position="209"/>
    </location>
</feature>
<protein>
    <submittedName>
        <fullName evidence="5">Transmembrane sensor</fullName>
    </submittedName>
</protein>
<evidence type="ECO:0000313" key="6">
    <source>
        <dbReference type="Proteomes" id="UP001262754"/>
    </source>
</evidence>
<accession>A0ABU1MVT3</accession>
<proteinExistence type="predicted"/>